<dbReference type="GO" id="GO:0000445">
    <property type="term" value="C:THO complex part of transcription export complex"/>
    <property type="evidence" value="ECO:0007669"/>
    <property type="project" value="EnsemblFungi"/>
</dbReference>
<dbReference type="PhylomeDB" id="A0A0W0D195"/>
<reference evidence="1 2" key="1">
    <citation type="submission" date="2015-10" db="EMBL/GenBank/DDBJ databases">
        <title>Draft genomes sequences of Candida glabrata isolates 1A, 1B, 2A, 2B, 3A and 3B.</title>
        <authorList>
            <person name="Haavelsrud O.E."/>
            <person name="Gaustad P."/>
        </authorList>
    </citation>
    <scope>NUCLEOTIDE SEQUENCE [LARGE SCALE GENOMIC DNA]</scope>
    <source>
        <strain evidence="1">910700640</strain>
    </source>
</reference>
<dbReference type="VEuPathDB" id="FungiDB:CAGL0I02310g"/>
<dbReference type="GO" id="GO:0006310">
    <property type="term" value="P:DNA recombination"/>
    <property type="evidence" value="ECO:0007669"/>
    <property type="project" value="EnsemblFungi"/>
</dbReference>
<dbReference type="Pfam" id="PF09432">
    <property type="entry name" value="THP2"/>
    <property type="match status" value="1"/>
</dbReference>
<proteinExistence type="predicted"/>
<evidence type="ECO:0000313" key="1">
    <source>
        <dbReference type="EMBL" id="KTB05821.1"/>
    </source>
</evidence>
<dbReference type="GO" id="GO:0006368">
    <property type="term" value="P:transcription elongation by RNA polymerase II"/>
    <property type="evidence" value="ECO:0007669"/>
    <property type="project" value="EnsemblFungi"/>
</dbReference>
<dbReference type="GO" id="GO:0097185">
    <property type="term" value="P:cellular response to azide"/>
    <property type="evidence" value="ECO:0007669"/>
    <property type="project" value="EnsemblFungi"/>
</dbReference>
<dbReference type="EMBL" id="LLZZ01000112">
    <property type="protein sequence ID" value="KTB05821.1"/>
    <property type="molecule type" value="Genomic_DNA"/>
</dbReference>
<dbReference type="GO" id="GO:0006406">
    <property type="term" value="P:mRNA export from nucleus"/>
    <property type="evidence" value="ECO:0007669"/>
    <property type="project" value="EnsemblFungi"/>
</dbReference>
<dbReference type="AlphaFoldDB" id="A0A0W0D195"/>
<accession>A0A0W0D195</accession>
<evidence type="ECO:0000313" key="2">
    <source>
        <dbReference type="Proteomes" id="UP000054886"/>
    </source>
</evidence>
<organism evidence="1 2">
    <name type="scientific">Candida glabrata</name>
    <name type="common">Yeast</name>
    <name type="synonym">Torulopsis glabrata</name>
    <dbReference type="NCBI Taxonomy" id="5478"/>
    <lineage>
        <taxon>Eukaryota</taxon>
        <taxon>Fungi</taxon>
        <taxon>Dikarya</taxon>
        <taxon>Ascomycota</taxon>
        <taxon>Saccharomycotina</taxon>
        <taxon>Saccharomycetes</taxon>
        <taxon>Saccharomycetales</taxon>
        <taxon>Saccharomycetaceae</taxon>
        <taxon>Nakaseomyces</taxon>
    </lineage>
</organism>
<dbReference type="GO" id="GO:0000446">
    <property type="term" value="C:nucleoplasmic THO complex"/>
    <property type="evidence" value="ECO:0007669"/>
    <property type="project" value="EnsemblFungi"/>
</dbReference>
<dbReference type="GO" id="GO:0003676">
    <property type="term" value="F:nucleic acid binding"/>
    <property type="evidence" value="ECO:0007669"/>
    <property type="project" value="EnsemblFungi"/>
</dbReference>
<dbReference type="VEuPathDB" id="FungiDB:GVI51_I02101"/>
<comment type="caution">
    <text evidence="1">The sequence shown here is derived from an EMBL/GenBank/DDBJ whole genome shotgun (WGS) entry which is preliminary data.</text>
</comment>
<sequence>MSEQNSEQYFEALCEQEQALQDNHEHLKSVLNILGNVVDEEASDEDIVTSLGKLSKTVKVLVDSSVDLRYKKFRVTDVRFAPQAAEQSRFGGNSNDHLRQIQKSGRLREYVSVLEAIYNDSLTYINLLTKLSVNLAKQIEFADHSVSEFLLEDWKPPHELQSILEKFVDMEEDPEVLNDQLNKYMDNIKMERAKYSLENKYSLQEQLKTLESELSRWRDAWVNIESLMFGDSPNSMKGMLQNIESMKKELSPTAEN</sequence>
<dbReference type="VEuPathDB" id="FungiDB:B1J91_I02310g"/>
<dbReference type="OMA" id="EWDDIEM"/>
<dbReference type="InterPro" id="IPR018557">
    <property type="entry name" value="THO_cplx_su_Thp2"/>
</dbReference>
<name>A0A0W0D195_CANGB</name>
<protein>
    <submittedName>
        <fullName evidence="1">THO complex subunit THP2</fullName>
    </submittedName>
</protein>
<dbReference type="VEuPathDB" id="FungiDB:GWK60_L02101"/>
<dbReference type="GO" id="GO:0034063">
    <property type="term" value="P:stress granule assembly"/>
    <property type="evidence" value="ECO:0007669"/>
    <property type="project" value="EnsemblFungi"/>
</dbReference>
<dbReference type="Proteomes" id="UP000054886">
    <property type="component" value="Unassembled WGS sequence"/>
</dbReference>
<gene>
    <name evidence="1" type="ORF">AO440_002437</name>
</gene>